<dbReference type="EMBL" id="CAJHNJ030000112">
    <property type="protein sequence ID" value="CAG9135735.1"/>
    <property type="molecule type" value="Genomic_DNA"/>
</dbReference>
<name>A0A8S4G3N7_PLUXY</name>
<sequence length="67" mass="7461">MARGDECKTTSKANYACKNLDVSAPVMKKPSMSSTSFAAKKVEEKKNYGAWGPIFKDKKSFVDMHHC</sequence>
<proteinExistence type="predicted"/>
<evidence type="ECO:0000313" key="2">
    <source>
        <dbReference type="Proteomes" id="UP000653454"/>
    </source>
</evidence>
<organism evidence="1 2">
    <name type="scientific">Plutella xylostella</name>
    <name type="common">Diamondback moth</name>
    <name type="synonym">Plutella maculipennis</name>
    <dbReference type="NCBI Taxonomy" id="51655"/>
    <lineage>
        <taxon>Eukaryota</taxon>
        <taxon>Metazoa</taxon>
        <taxon>Ecdysozoa</taxon>
        <taxon>Arthropoda</taxon>
        <taxon>Hexapoda</taxon>
        <taxon>Insecta</taxon>
        <taxon>Pterygota</taxon>
        <taxon>Neoptera</taxon>
        <taxon>Endopterygota</taxon>
        <taxon>Lepidoptera</taxon>
        <taxon>Glossata</taxon>
        <taxon>Ditrysia</taxon>
        <taxon>Yponomeutoidea</taxon>
        <taxon>Plutellidae</taxon>
        <taxon>Plutella</taxon>
    </lineage>
</organism>
<comment type="caution">
    <text evidence="1">The sequence shown here is derived from an EMBL/GenBank/DDBJ whole genome shotgun (WGS) entry which is preliminary data.</text>
</comment>
<gene>
    <name evidence="1" type="ORF">PLXY2_LOCUS13980</name>
</gene>
<reference evidence="1" key="1">
    <citation type="submission" date="2020-11" db="EMBL/GenBank/DDBJ databases">
        <authorList>
            <person name="Whiteford S."/>
        </authorList>
    </citation>
    <scope>NUCLEOTIDE SEQUENCE</scope>
</reference>
<dbReference type="Proteomes" id="UP000653454">
    <property type="component" value="Unassembled WGS sequence"/>
</dbReference>
<keyword evidence="2" id="KW-1185">Reference proteome</keyword>
<evidence type="ECO:0000313" key="1">
    <source>
        <dbReference type="EMBL" id="CAG9135735.1"/>
    </source>
</evidence>
<dbReference type="AlphaFoldDB" id="A0A8S4G3N7"/>
<accession>A0A8S4G3N7</accession>
<protein>
    <submittedName>
        <fullName evidence="1">(diamondback moth) hypothetical protein</fullName>
    </submittedName>
</protein>